<feature type="domain" description="Reverse transcriptase" evidence="3">
    <location>
        <begin position="382"/>
        <end position="546"/>
    </location>
</feature>
<dbReference type="Proteomes" id="UP000820818">
    <property type="component" value="Linkage Group LG8"/>
</dbReference>
<dbReference type="GO" id="GO:0003964">
    <property type="term" value="F:RNA-directed DNA polymerase activity"/>
    <property type="evidence" value="ECO:0007669"/>
    <property type="project" value="UniProtKB-KW"/>
</dbReference>
<evidence type="ECO:0000313" key="5">
    <source>
        <dbReference type="EMBL" id="KAI9554982.1"/>
    </source>
</evidence>
<dbReference type="InterPro" id="IPR043128">
    <property type="entry name" value="Rev_trsase/Diguanyl_cyclase"/>
</dbReference>
<dbReference type="PROSITE" id="PS50878">
    <property type="entry name" value="RT_POL"/>
    <property type="match status" value="1"/>
</dbReference>
<dbReference type="InterPro" id="IPR052055">
    <property type="entry name" value="Hepadnavirus_pol/RT"/>
</dbReference>
<dbReference type="PANTHER" id="PTHR33050:SF7">
    <property type="entry name" value="RIBONUCLEASE H"/>
    <property type="match status" value="1"/>
</dbReference>
<reference evidence="5 6" key="1">
    <citation type="submission" date="2022-05" db="EMBL/GenBank/DDBJ databases">
        <title>A multi-omics perspective on studying reproductive biology in Daphnia sinensis.</title>
        <authorList>
            <person name="Jia J."/>
        </authorList>
    </citation>
    <scope>NUCLEOTIDE SEQUENCE [LARGE SCALE GENOMIC DNA]</scope>
    <source>
        <strain evidence="5 6">WSL</strain>
    </source>
</reference>
<protein>
    <submittedName>
        <fullName evidence="5">Reverse transcriptase</fullName>
    </submittedName>
</protein>
<dbReference type="GO" id="GO:0006310">
    <property type="term" value="P:DNA recombination"/>
    <property type="evidence" value="ECO:0007669"/>
    <property type="project" value="UniProtKB-KW"/>
</dbReference>
<dbReference type="Pfam" id="PF00078">
    <property type="entry name" value="RVT_1"/>
    <property type="match status" value="1"/>
</dbReference>
<dbReference type="AlphaFoldDB" id="A0AAD5KL71"/>
<dbReference type="CDD" id="cd09275">
    <property type="entry name" value="RNase_HI_RT_DIRS1"/>
    <property type="match status" value="1"/>
</dbReference>
<dbReference type="SUPFAM" id="SSF56349">
    <property type="entry name" value="DNA breaking-rejoining enzymes"/>
    <property type="match status" value="1"/>
</dbReference>
<accession>A0AAD5KL71</accession>
<gene>
    <name evidence="5" type="ORF">GHT06_020271</name>
</gene>
<dbReference type="GO" id="GO:0015074">
    <property type="term" value="P:DNA integration"/>
    <property type="evidence" value="ECO:0007669"/>
    <property type="project" value="InterPro"/>
</dbReference>
<dbReference type="InterPro" id="IPR013762">
    <property type="entry name" value="Integrase-like_cat_sf"/>
</dbReference>
<evidence type="ECO:0000313" key="6">
    <source>
        <dbReference type="Proteomes" id="UP000820818"/>
    </source>
</evidence>
<keyword evidence="6" id="KW-1185">Reference proteome</keyword>
<name>A0AAD5KL71_9CRUS</name>
<feature type="region of interest" description="Disordered" evidence="2">
    <location>
        <begin position="239"/>
        <end position="292"/>
    </location>
</feature>
<dbReference type="InterPro" id="IPR011010">
    <property type="entry name" value="DNA_brk_join_enz"/>
</dbReference>
<evidence type="ECO:0000256" key="1">
    <source>
        <dbReference type="ARBA" id="ARBA00023172"/>
    </source>
</evidence>
<evidence type="ECO:0000259" key="4">
    <source>
        <dbReference type="PROSITE" id="PS51898"/>
    </source>
</evidence>
<feature type="region of interest" description="Disordered" evidence="2">
    <location>
        <begin position="1"/>
        <end position="47"/>
    </location>
</feature>
<evidence type="ECO:0000256" key="2">
    <source>
        <dbReference type="SAM" id="MobiDB-lite"/>
    </source>
</evidence>
<dbReference type="Gene3D" id="1.10.443.10">
    <property type="entry name" value="Intergrase catalytic core"/>
    <property type="match status" value="1"/>
</dbReference>
<dbReference type="Gene3D" id="3.10.10.10">
    <property type="entry name" value="HIV Type 1 Reverse Transcriptase, subunit A, domain 1"/>
    <property type="match status" value="1"/>
</dbReference>
<dbReference type="InterPro" id="IPR043502">
    <property type="entry name" value="DNA/RNA_pol_sf"/>
</dbReference>
<keyword evidence="1" id="KW-0233">DNA recombination</keyword>
<keyword evidence="5" id="KW-0695">RNA-directed DNA polymerase</keyword>
<dbReference type="GO" id="GO:0003677">
    <property type="term" value="F:DNA binding"/>
    <property type="evidence" value="ECO:0007669"/>
    <property type="project" value="InterPro"/>
</dbReference>
<organism evidence="5 6">
    <name type="scientific">Daphnia sinensis</name>
    <dbReference type="NCBI Taxonomy" id="1820382"/>
    <lineage>
        <taxon>Eukaryota</taxon>
        <taxon>Metazoa</taxon>
        <taxon>Ecdysozoa</taxon>
        <taxon>Arthropoda</taxon>
        <taxon>Crustacea</taxon>
        <taxon>Branchiopoda</taxon>
        <taxon>Diplostraca</taxon>
        <taxon>Cladocera</taxon>
        <taxon>Anomopoda</taxon>
        <taxon>Daphniidae</taxon>
        <taxon>Daphnia</taxon>
        <taxon>Daphnia similis group</taxon>
    </lineage>
</organism>
<proteinExistence type="predicted"/>
<dbReference type="Gene3D" id="3.30.70.270">
    <property type="match status" value="1"/>
</dbReference>
<evidence type="ECO:0000259" key="3">
    <source>
        <dbReference type="PROSITE" id="PS50878"/>
    </source>
</evidence>
<dbReference type="SUPFAM" id="SSF56672">
    <property type="entry name" value="DNA/RNA polymerases"/>
    <property type="match status" value="1"/>
</dbReference>
<dbReference type="InterPro" id="IPR000477">
    <property type="entry name" value="RT_dom"/>
</dbReference>
<feature type="domain" description="Tyr recombinase" evidence="4">
    <location>
        <begin position="973"/>
        <end position="1181"/>
    </location>
</feature>
<keyword evidence="5" id="KW-0548">Nucleotidyltransferase</keyword>
<dbReference type="EMBL" id="WJBH02000008">
    <property type="protein sequence ID" value="KAI9554982.1"/>
    <property type="molecule type" value="Genomic_DNA"/>
</dbReference>
<sequence length="1187" mass="131065">MAETDADYDGDRPGPAAGRYEEDETVEQGRSWRPKGSEGRPPGETDGIVAEVLPPLAENAQYATLFPAPVVSKEMCQEIASLLSAGVSTDQSKLLSKEFPLAFEVENFTLKPPKLDGWMSRRAREKNTLKTVNSSEESLIKTQLKIMDIGPPLIDLYARVVAEADDTPAGVRSRRSLQAALQQWGRAFAHISRKRREAIVNATDPRVDYLLKDETVFTKGKEAREHLFTDETLARRDQAAAAASRGRRNPIRMAGYGNSSGSSIPRDYGVDFQPTARGGGRGRGGHGRGVSRGRYETSISRASVSPAAPIFCNGEIGARLSFFSERWGSVTRDPWVLDTVTNGLKISFISQPIQRMFPCEVIMSEEIQAVCDAEVASLLAKKAITAVEDDSVGFVCSFFCIPKKTGGGFRPIVNLKPVNHFIRYEHFKMESLETVRFLVSEGDWFVKLDLKDAYLTVPVHKSHQKYLRFAWRGVFINSVVTAILRQQGLRLVIFLDDILILNSTESEVRNDLKTTLDLLQSLGFLVNWEKSVVAPSQIMEYLGMIVDSFKMSFSLPAIKALEAKCVSLRSIASILGNFTWAIPTIPYAQSHYRSMQRFYLNESRRASGDLSTKRALSPEAEADLRWWLSNLEVANGKVFFPESPDIEICSDASLSGWGAVCNCVTTRGAWTVEQLGMHINCLELLGALFALKSFVGASHRLSVKMYLDNSTAVCYINKGGGTRSAQLTSIAKLITDFCEQRELSIEAVHLAGALNIEADAESLSGPDASDWVLNRNNAQLPRYVSWRPQPEAMAVDAFSVNWGDFVGYMFPPFSMIPKCLEIRREKANVIMICPVWPAQPWYPVLLELVCETPRLLHPSIDLLMSPQGKPHPLLESGTLQLAAWKLSGKISEGEAFRALWSNFSWPGTGHQHFQLTNQRRERGQIANLHGTGKSYSTINVHRSMLSKTLPHFEGHPVSSHPLVKGLLSGCFNINPPKLRYNSSWDPNIVVSYMASLGENSCLPLSKLSHKTAVLLASASLLRVSELASIKFQSVIFSSSGVNFTLLKPRKAQHSGPLQSIFIPSLQEPSCCPVEAMKAYVDATAPHRNRSNINSLFVSCNKPHRNVTSNTVSGWIRSSLAAARIDTSVFSAHSTRGASASKALATGISIDAILKTGNWARESTFNKFYKRNSFPSLASAVLDPTPQT</sequence>
<dbReference type="PROSITE" id="PS51898">
    <property type="entry name" value="TYR_RECOMBINASE"/>
    <property type="match status" value="1"/>
</dbReference>
<dbReference type="InterPro" id="IPR002104">
    <property type="entry name" value="Integrase_catalytic"/>
</dbReference>
<dbReference type="PANTHER" id="PTHR33050">
    <property type="entry name" value="REVERSE TRANSCRIPTASE DOMAIN-CONTAINING PROTEIN"/>
    <property type="match status" value="1"/>
</dbReference>
<comment type="caution">
    <text evidence="5">The sequence shown here is derived from an EMBL/GenBank/DDBJ whole genome shotgun (WGS) entry which is preliminary data.</text>
</comment>
<keyword evidence="5" id="KW-0808">Transferase</keyword>
<dbReference type="Pfam" id="PF00589">
    <property type="entry name" value="Phage_integrase"/>
    <property type="match status" value="1"/>
</dbReference>